<dbReference type="InterPro" id="IPR002575">
    <property type="entry name" value="Aminoglycoside_PTrfase"/>
</dbReference>
<feature type="region of interest" description="Disordered" evidence="1">
    <location>
        <begin position="331"/>
        <end position="356"/>
    </location>
</feature>
<comment type="caution">
    <text evidence="3">The sequence shown here is derived from an EMBL/GenBank/DDBJ whole genome shotgun (WGS) entry which is preliminary data.</text>
</comment>
<name>A0ABV8QZ00_9MICC</name>
<dbReference type="PANTHER" id="PTHR47829:SF1">
    <property type="entry name" value="HAD FAMILY PHOSPHATASE"/>
    <property type="match status" value="1"/>
</dbReference>
<dbReference type="Gene3D" id="3.30.200.20">
    <property type="entry name" value="Phosphorylase Kinase, domain 1"/>
    <property type="match status" value="1"/>
</dbReference>
<evidence type="ECO:0000313" key="4">
    <source>
        <dbReference type="Proteomes" id="UP001595773"/>
    </source>
</evidence>
<proteinExistence type="predicted"/>
<organism evidence="3 4">
    <name type="scientific">Arthrobacter cryoconiti</name>
    <dbReference type="NCBI Taxonomy" id="748907"/>
    <lineage>
        <taxon>Bacteria</taxon>
        <taxon>Bacillati</taxon>
        <taxon>Actinomycetota</taxon>
        <taxon>Actinomycetes</taxon>
        <taxon>Micrococcales</taxon>
        <taxon>Micrococcaceae</taxon>
        <taxon>Arthrobacter</taxon>
    </lineage>
</organism>
<gene>
    <name evidence="3" type="ORF">ACFOW9_04990</name>
</gene>
<keyword evidence="4" id="KW-1185">Reference proteome</keyword>
<dbReference type="InterPro" id="IPR052898">
    <property type="entry name" value="ACAD10-like"/>
</dbReference>
<protein>
    <submittedName>
        <fullName evidence="3">Phosphotransferase family protein</fullName>
    </submittedName>
</protein>
<dbReference type="CDD" id="cd05154">
    <property type="entry name" value="ACAD10_11_N-like"/>
    <property type="match status" value="1"/>
</dbReference>
<evidence type="ECO:0000259" key="2">
    <source>
        <dbReference type="Pfam" id="PF01636"/>
    </source>
</evidence>
<dbReference type="RefSeq" id="WP_230066575.1">
    <property type="nucleotide sequence ID" value="NZ_BAABLL010000019.1"/>
</dbReference>
<dbReference type="PANTHER" id="PTHR47829">
    <property type="entry name" value="HYDROLASE, PUTATIVE (AFU_ORTHOLOGUE AFUA_1G12880)-RELATED"/>
    <property type="match status" value="1"/>
</dbReference>
<accession>A0ABV8QZ00</accession>
<feature type="compositionally biased region" description="Gly residues" evidence="1">
    <location>
        <begin position="331"/>
        <end position="344"/>
    </location>
</feature>
<evidence type="ECO:0000256" key="1">
    <source>
        <dbReference type="SAM" id="MobiDB-lite"/>
    </source>
</evidence>
<feature type="domain" description="Aminoglycoside phosphotransferase" evidence="2">
    <location>
        <begin position="44"/>
        <end position="267"/>
    </location>
</feature>
<reference evidence="4" key="1">
    <citation type="journal article" date="2019" name="Int. J. Syst. Evol. Microbiol.">
        <title>The Global Catalogue of Microorganisms (GCM) 10K type strain sequencing project: providing services to taxonomists for standard genome sequencing and annotation.</title>
        <authorList>
            <consortium name="The Broad Institute Genomics Platform"/>
            <consortium name="The Broad Institute Genome Sequencing Center for Infectious Disease"/>
            <person name="Wu L."/>
            <person name="Ma J."/>
        </authorList>
    </citation>
    <scope>NUCLEOTIDE SEQUENCE [LARGE SCALE GENOMIC DNA]</scope>
    <source>
        <strain evidence="4">CGMCC 1.10698</strain>
    </source>
</reference>
<dbReference type="InterPro" id="IPR011009">
    <property type="entry name" value="Kinase-like_dom_sf"/>
</dbReference>
<dbReference type="Pfam" id="PF01636">
    <property type="entry name" value="APH"/>
    <property type="match status" value="1"/>
</dbReference>
<dbReference type="InterPro" id="IPR041726">
    <property type="entry name" value="ACAD10_11_N"/>
</dbReference>
<dbReference type="Gene3D" id="3.90.1200.10">
    <property type="match status" value="1"/>
</dbReference>
<dbReference type="EMBL" id="JBHSCQ010000005">
    <property type="protein sequence ID" value="MFC4264952.1"/>
    <property type="molecule type" value="Genomic_DNA"/>
</dbReference>
<dbReference type="Proteomes" id="UP001595773">
    <property type="component" value="Unassembled WGS sequence"/>
</dbReference>
<evidence type="ECO:0000313" key="3">
    <source>
        <dbReference type="EMBL" id="MFC4264952.1"/>
    </source>
</evidence>
<dbReference type="SUPFAM" id="SSF56112">
    <property type="entry name" value="Protein kinase-like (PK-like)"/>
    <property type="match status" value="1"/>
</dbReference>
<sequence length="386" mass="41787">MSGLNEVARTQAQADAMPMAPLLILDRVEEFLDASGLGSGPLHCSRIGEGASNVTFRIKRRGVDVVLRRGPRPPLPPSTHDMVREAHIQHILAPLGIAVPKILAVCSDLFVLGVPFYVMQFLDGDIITDAVPAHLDSSRERREISAAVVDTLVKLHRVDISHGEIAGIGRPDGYLKRQVARFASLWDAGATRDLPQVRHLAKWLEANRPDTQRSALIHGDYRLGNLMFRAQGPARVQAVLDWEMATLGDPLADLGYLTATYAQARTPGTVMELSSVTAQPGFLNREELAHRYNESFGLDLSPLPWYQTLALWKAAIFTEAIYTRWLRGEHGSSGGPGGPGGPGSSGASEVRGKPGQADVVHHELGAMLEHGVPKLLEAAAACAKRL</sequence>